<gene>
    <name evidence="1" type="ORF">MCOS_LOCUS10275</name>
</gene>
<evidence type="ECO:0000313" key="1">
    <source>
        <dbReference type="EMBL" id="VDD84272.1"/>
    </source>
</evidence>
<reference evidence="1 2" key="2">
    <citation type="submission" date="2018-10" db="EMBL/GenBank/DDBJ databases">
        <authorList>
            <consortium name="Pathogen Informatics"/>
        </authorList>
    </citation>
    <scope>NUCLEOTIDE SEQUENCE [LARGE SCALE GENOMIC DNA]</scope>
</reference>
<evidence type="ECO:0000313" key="2">
    <source>
        <dbReference type="Proteomes" id="UP000267029"/>
    </source>
</evidence>
<reference evidence="3" key="1">
    <citation type="submission" date="2017-02" db="UniProtKB">
        <authorList>
            <consortium name="WormBaseParasite"/>
        </authorList>
    </citation>
    <scope>IDENTIFICATION</scope>
</reference>
<dbReference type="AlphaFoldDB" id="A0A0R3UQW9"/>
<protein>
    <submittedName>
        <fullName evidence="1 3">Uncharacterized protein</fullName>
    </submittedName>
</protein>
<dbReference type="Proteomes" id="UP000267029">
    <property type="component" value="Unassembled WGS sequence"/>
</dbReference>
<dbReference type="WBParaSite" id="MCOS_0001027401-mRNA-1">
    <property type="protein sequence ID" value="MCOS_0001027401-mRNA-1"/>
    <property type="gene ID" value="MCOS_0001027401"/>
</dbReference>
<name>A0A0R3UQW9_MESCO</name>
<dbReference type="EMBL" id="UXSR01006123">
    <property type="protein sequence ID" value="VDD84272.1"/>
    <property type="molecule type" value="Genomic_DNA"/>
</dbReference>
<organism evidence="3">
    <name type="scientific">Mesocestoides corti</name>
    <name type="common">Flatworm</name>
    <dbReference type="NCBI Taxonomy" id="53468"/>
    <lineage>
        <taxon>Eukaryota</taxon>
        <taxon>Metazoa</taxon>
        <taxon>Spiralia</taxon>
        <taxon>Lophotrochozoa</taxon>
        <taxon>Platyhelminthes</taxon>
        <taxon>Cestoda</taxon>
        <taxon>Eucestoda</taxon>
        <taxon>Cyclophyllidea</taxon>
        <taxon>Mesocestoididae</taxon>
        <taxon>Mesocestoides</taxon>
    </lineage>
</organism>
<evidence type="ECO:0000313" key="3">
    <source>
        <dbReference type="WBParaSite" id="MCOS_0001027401-mRNA-1"/>
    </source>
</evidence>
<accession>A0A0R3UQW9</accession>
<proteinExistence type="predicted"/>
<sequence length="172" mass="19126">MLSFCFPCCLLPLLPLKAIIGDLFDVLTIYSPSLRGLVLLFLLLLLSPTFYFPPLHFLHLLIPPVQSVPLQAVMPEEARAVVVEALEHSQSINRPQEVVSVSKNKTTRIALDRTPTTELINVQLLVVCRLTEAQYPPRRLMLRLSVPKLTFTTPSHTIPSSHCGVPPNLPSS</sequence>
<keyword evidence="2" id="KW-1185">Reference proteome</keyword>